<reference evidence="2" key="1">
    <citation type="submission" date="2020-06" db="EMBL/GenBank/DDBJ databases">
        <title>WGS assembly of Ceratodon purpureus strain R40.</title>
        <authorList>
            <person name="Carey S.B."/>
            <person name="Jenkins J."/>
            <person name="Shu S."/>
            <person name="Lovell J.T."/>
            <person name="Sreedasyam A."/>
            <person name="Maumus F."/>
            <person name="Tiley G.P."/>
            <person name="Fernandez-Pozo N."/>
            <person name="Barry K."/>
            <person name="Chen C."/>
            <person name="Wang M."/>
            <person name="Lipzen A."/>
            <person name="Daum C."/>
            <person name="Saski C.A."/>
            <person name="Payton A.C."/>
            <person name="Mcbreen J.C."/>
            <person name="Conrad R.E."/>
            <person name="Kollar L.M."/>
            <person name="Olsson S."/>
            <person name="Huttunen S."/>
            <person name="Landis J.B."/>
            <person name="Wickett N.J."/>
            <person name="Johnson M.G."/>
            <person name="Rensing S.A."/>
            <person name="Grimwood J."/>
            <person name="Schmutz J."/>
            <person name="Mcdaniel S.F."/>
        </authorList>
    </citation>
    <scope>NUCLEOTIDE SEQUENCE</scope>
    <source>
        <strain evidence="2">R40</strain>
    </source>
</reference>
<accession>A0A8T0GLI9</accession>
<dbReference type="Proteomes" id="UP000822688">
    <property type="component" value="Chromosome 10"/>
</dbReference>
<sequence>MILFRLAGSLCLLKQMVNVLTLTFFDSLISSGASLRFRGKAYSKTCHSVTI</sequence>
<keyword evidence="1" id="KW-0732">Signal</keyword>
<comment type="caution">
    <text evidence="2">The sequence shown here is derived from an EMBL/GenBank/DDBJ whole genome shotgun (WGS) entry which is preliminary data.</text>
</comment>
<organism evidence="2 3">
    <name type="scientific">Ceratodon purpureus</name>
    <name type="common">Fire moss</name>
    <name type="synonym">Dicranum purpureum</name>
    <dbReference type="NCBI Taxonomy" id="3225"/>
    <lineage>
        <taxon>Eukaryota</taxon>
        <taxon>Viridiplantae</taxon>
        <taxon>Streptophyta</taxon>
        <taxon>Embryophyta</taxon>
        <taxon>Bryophyta</taxon>
        <taxon>Bryophytina</taxon>
        <taxon>Bryopsida</taxon>
        <taxon>Dicranidae</taxon>
        <taxon>Pseudoditrichales</taxon>
        <taxon>Ditrichaceae</taxon>
        <taxon>Ceratodon</taxon>
    </lineage>
</organism>
<name>A0A8T0GLI9_CERPU</name>
<evidence type="ECO:0000313" key="3">
    <source>
        <dbReference type="Proteomes" id="UP000822688"/>
    </source>
</evidence>
<feature type="signal peptide" evidence="1">
    <location>
        <begin position="1"/>
        <end position="21"/>
    </location>
</feature>
<protein>
    <submittedName>
        <fullName evidence="2">Uncharacterized protein</fullName>
    </submittedName>
</protein>
<dbReference type="EMBL" id="CM026431">
    <property type="protein sequence ID" value="KAG0560406.1"/>
    <property type="molecule type" value="Genomic_DNA"/>
</dbReference>
<dbReference type="AlphaFoldDB" id="A0A8T0GLI9"/>
<gene>
    <name evidence="2" type="ORF">KC19_10G179000</name>
</gene>
<keyword evidence="3" id="KW-1185">Reference proteome</keyword>
<evidence type="ECO:0000256" key="1">
    <source>
        <dbReference type="SAM" id="SignalP"/>
    </source>
</evidence>
<feature type="chain" id="PRO_5035860822" evidence="1">
    <location>
        <begin position="22"/>
        <end position="51"/>
    </location>
</feature>
<proteinExistence type="predicted"/>
<evidence type="ECO:0000313" key="2">
    <source>
        <dbReference type="EMBL" id="KAG0560406.1"/>
    </source>
</evidence>